<gene>
    <name evidence="1" type="ORF">SAMN05421630_110225</name>
</gene>
<dbReference type="Pfam" id="PF19826">
    <property type="entry name" value="DUF6307"/>
    <property type="match status" value="1"/>
</dbReference>
<organism evidence="1 2">
    <name type="scientific">Prauserella marina</name>
    <dbReference type="NCBI Taxonomy" id="530584"/>
    <lineage>
        <taxon>Bacteria</taxon>
        <taxon>Bacillati</taxon>
        <taxon>Actinomycetota</taxon>
        <taxon>Actinomycetes</taxon>
        <taxon>Pseudonocardiales</taxon>
        <taxon>Pseudonocardiaceae</taxon>
        <taxon>Prauserella</taxon>
    </lineage>
</organism>
<keyword evidence="2" id="KW-1185">Reference proteome</keyword>
<dbReference type="RefSeq" id="WP_091808857.1">
    <property type="nucleotide sequence ID" value="NZ_CP016353.1"/>
</dbReference>
<dbReference type="AlphaFoldDB" id="A0A1G6W9L5"/>
<protein>
    <submittedName>
        <fullName evidence="1">Uncharacterized protein</fullName>
    </submittedName>
</protein>
<evidence type="ECO:0000313" key="2">
    <source>
        <dbReference type="Proteomes" id="UP000199494"/>
    </source>
</evidence>
<proteinExistence type="predicted"/>
<sequence>MTSHTVFVSLYDKRVKLVQDVLNEHTNHSDEECRVLAVRVLHTLDTIPERIR</sequence>
<evidence type="ECO:0000313" key="1">
    <source>
        <dbReference type="EMBL" id="SDD61745.1"/>
    </source>
</evidence>
<dbReference type="Proteomes" id="UP000199494">
    <property type="component" value="Unassembled WGS sequence"/>
</dbReference>
<reference evidence="1 2" key="1">
    <citation type="submission" date="2016-10" db="EMBL/GenBank/DDBJ databases">
        <authorList>
            <person name="de Groot N.N."/>
        </authorList>
    </citation>
    <scope>NUCLEOTIDE SEQUENCE [LARGE SCALE GENOMIC DNA]</scope>
    <source>
        <strain evidence="1 2">CGMCC 4.5506</strain>
    </source>
</reference>
<dbReference type="InterPro" id="IPR046274">
    <property type="entry name" value="DUF6307"/>
</dbReference>
<name>A0A1G6W9L5_9PSEU</name>
<accession>A0A1G6W9L5</accession>
<dbReference type="EMBL" id="FMZE01000010">
    <property type="protein sequence ID" value="SDD61745.1"/>
    <property type="molecule type" value="Genomic_DNA"/>
</dbReference>